<dbReference type="OrthoDB" id="3238562at2759"/>
<gene>
    <name evidence="2" type="ORF">SCHPADRAFT_840205</name>
</gene>
<dbReference type="Gene3D" id="2.130.10.10">
    <property type="entry name" value="YVTN repeat-like/Quinoprotein amine dehydrogenase"/>
    <property type="match status" value="1"/>
</dbReference>
<dbReference type="AlphaFoldDB" id="A0A0H2R5P5"/>
<protein>
    <submittedName>
        <fullName evidence="2">WD40 repeat-like protein</fullName>
    </submittedName>
</protein>
<dbReference type="InterPro" id="IPR015943">
    <property type="entry name" value="WD40/YVTN_repeat-like_dom_sf"/>
</dbReference>
<dbReference type="Pfam" id="PF00400">
    <property type="entry name" value="WD40"/>
    <property type="match status" value="1"/>
</dbReference>
<evidence type="ECO:0000313" key="2">
    <source>
        <dbReference type="EMBL" id="KLO04798.1"/>
    </source>
</evidence>
<dbReference type="EMBL" id="KQ086430">
    <property type="protein sequence ID" value="KLO04798.1"/>
    <property type="molecule type" value="Genomic_DNA"/>
</dbReference>
<dbReference type="InterPro" id="IPR001680">
    <property type="entry name" value="WD40_rpt"/>
</dbReference>
<evidence type="ECO:0000256" key="1">
    <source>
        <dbReference type="PROSITE-ProRule" id="PRU00221"/>
    </source>
</evidence>
<evidence type="ECO:0000313" key="3">
    <source>
        <dbReference type="Proteomes" id="UP000053477"/>
    </source>
</evidence>
<keyword evidence="1" id="KW-0853">WD repeat</keyword>
<reference evidence="2 3" key="1">
    <citation type="submission" date="2015-04" db="EMBL/GenBank/DDBJ databases">
        <title>Complete genome sequence of Schizopora paradoxa KUC8140, a cosmopolitan wood degrader in East Asia.</title>
        <authorList>
            <consortium name="DOE Joint Genome Institute"/>
            <person name="Min B."/>
            <person name="Park H."/>
            <person name="Jang Y."/>
            <person name="Kim J.-J."/>
            <person name="Kim K.H."/>
            <person name="Pangilinan J."/>
            <person name="Lipzen A."/>
            <person name="Riley R."/>
            <person name="Grigoriev I.V."/>
            <person name="Spatafora J.W."/>
            <person name="Choi I.-G."/>
        </authorList>
    </citation>
    <scope>NUCLEOTIDE SEQUENCE [LARGE SCALE GENOMIC DNA]</scope>
    <source>
        <strain evidence="2 3">KUC8140</strain>
    </source>
</reference>
<dbReference type="Proteomes" id="UP000053477">
    <property type="component" value="Unassembled WGS sequence"/>
</dbReference>
<proteinExistence type="predicted"/>
<dbReference type="SMART" id="SM00320">
    <property type="entry name" value="WD40"/>
    <property type="match status" value="3"/>
</dbReference>
<sequence length="169" mass="18111">RVIAAHSAAIECIAICSDGCTVLSGDDAGCIYLWDLYSGAISQEIQCPTSGGISSAIWIRSDDLGDAFVFGCVDGSIQLYALINNSRNVYELKFRAVVAGPIEDLAFNDKDKLLASVGGGWLHVWKVSSKGPNLPHASRGPEKAEVAKNVTFTNDRAGIIVFYLDSHEM</sequence>
<name>A0A0H2R5P5_9AGAM</name>
<organism evidence="2 3">
    <name type="scientific">Schizopora paradoxa</name>
    <dbReference type="NCBI Taxonomy" id="27342"/>
    <lineage>
        <taxon>Eukaryota</taxon>
        <taxon>Fungi</taxon>
        <taxon>Dikarya</taxon>
        <taxon>Basidiomycota</taxon>
        <taxon>Agaricomycotina</taxon>
        <taxon>Agaricomycetes</taxon>
        <taxon>Hymenochaetales</taxon>
        <taxon>Schizoporaceae</taxon>
        <taxon>Schizopora</taxon>
    </lineage>
</organism>
<accession>A0A0H2R5P5</accession>
<dbReference type="InParanoid" id="A0A0H2R5P5"/>
<feature type="non-terminal residue" evidence="2">
    <location>
        <position position="1"/>
    </location>
</feature>
<dbReference type="PROSITE" id="PS50082">
    <property type="entry name" value="WD_REPEATS_2"/>
    <property type="match status" value="1"/>
</dbReference>
<dbReference type="SUPFAM" id="SSF50978">
    <property type="entry name" value="WD40 repeat-like"/>
    <property type="match status" value="1"/>
</dbReference>
<dbReference type="InterPro" id="IPR036322">
    <property type="entry name" value="WD40_repeat_dom_sf"/>
</dbReference>
<keyword evidence="3" id="KW-1185">Reference proteome</keyword>
<feature type="repeat" description="WD" evidence="1">
    <location>
        <begin position="3"/>
        <end position="44"/>
    </location>
</feature>